<dbReference type="Proteomes" id="UP000736335">
    <property type="component" value="Unassembled WGS sequence"/>
</dbReference>
<accession>A0A9P6H7J7</accession>
<feature type="region of interest" description="Disordered" evidence="1">
    <location>
        <begin position="1"/>
        <end position="80"/>
    </location>
</feature>
<reference evidence="2" key="2">
    <citation type="submission" date="2020-11" db="EMBL/GenBank/DDBJ databases">
        <authorList>
            <consortium name="DOE Joint Genome Institute"/>
            <person name="Kuo A."/>
            <person name="Miyauchi S."/>
            <person name="Kiss E."/>
            <person name="Drula E."/>
            <person name="Kohler A."/>
            <person name="Sanchez-Garcia M."/>
            <person name="Andreopoulos B."/>
            <person name="Barry K.W."/>
            <person name="Bonito G."/>
            <person name="Buee M."/>
            <person name="Carver A."/>
            <person name="Chen C."/>
            <person name="Cichocki N."/>
            <person name="Clum A."/>
            <person name="Culley D."/>
            <person name="Crous P.W."/>
            <person name="Fauchery L."/>
            <person name="Girlanda M."/>
            <person name="Hayes R."/>
            <person name="Keri Z."/>
            <person name="Labutti K."/>
            <person name="Lipzen A."/>
            <person name="Lombard V."/>
            <person name="Magnuson J."/>
            <person name="Maillard F."/>
            <person name="Morin E."/>
            <person name="Murat C."/>
            <person name="Nolan M."/>
            <person name="Ohm R."/>
            <person name="Pangilinan J."/>
            <person name="Pereira M."/>
            <person name="Perotto S."/>
            <person name="Peter M."/>
            <person name="Riley R."/>
            <person name="Sitrit Y."/>
            <person name="Stielow B."/>
            <person name="Szollosi G."/>
            <person name="Zifcakova L."/>
            <person name="Stursova M."/>
            <person name="Spatafora J.W."/>
            <person name="Tedersoo L."/>
            <person name="Vaario L.-M."/>
            <person name="Yamada A."/>
            <person name="Yan M."/>
            <person name="Wang P."/>
            <person name="Xu J."/>
            <person name="Bruns T."/>
            <person name="Baldrian P."/>
            <person name="Vilgalys R."/>
            <person name="Henrissat B."/>
            <person name="Grigoriev I.V."/>
            <person name="Hibbett D."/>
            <person name="Nagy L.G."/>
            <person name="Martin F.M."/>
        </authorList>
    </citation>
    <scope>NUCLEOTIDE SEQUENCE</scope>
    <source>
        <strain evidence="2">UH-Tt-Lm1</strain>
    </source>
</reference>
<evidence type="ECO:0000256" key="1">
    <source>
        <dbReference type="SAM" id="MobiDB-lite"/>
    </source>
</evidence>
<keyword evidence="3" id="KW-1185">Reference proteome</keyword>
<name>A0A9P6H7J7_9AGAM</name>
<reference evidence="2" key="1">
    <citation type="journal article" date="2020" name="Nat. Commun.">
        <title>Large-scale genome sequencing of mycorrhizal fungi provides insights into the early evolution of symbiotic traits.</title>
        <authorList>
            <person name="Miyauchi S."/>
            <person name="Kiss E."/>
            <person name="Kuo A."/>
            <person name="Drula E."/>
            <person name="Kohler A."/>
            <person name="Sanchez-Garcia M."/>
            <person name="Morin E."/>
            <person name="Andreopoulos B."/>
            <person name="Barry K.W."/>
            <person name="Bonito G."/>
            <person name="Buee M."/>
            <person name="Carver A."/>
            <person name="Chen C."/>
            <person name="Cichocki N."/>
            <person name="Clum A."/>
            <person name="Culley D."/>
            <person name="Crous P.W."/>
            <person name="Fauchery L."/>
            <person name="Girlanda M."/>
            <person name="Hayes R.D."/>
            <person name="Keri Z."/>
            <person name="LaButti K."/>
            <person name="Lipzen A."/>
            <person name="Lombard V."/>
            <person name="Magnuson J."/>
            <person name="Maillard F."/>
            <person name="Murat C."/>
            <person name="Nolan M."/>
            <person name="Ohm R.A."/>
            <person name="Pangilinan J."/>
            <person name="Pereira M.F."/>
            <person name="Perotto S."/>
            <person name="Peter M."/>
            <person name="Pfister S."/>
            <person name="Riley R."/>
            <person name="Sitrit Y."/>
            <person name="Stielow J.B."/>
            <person name="Szollosi G."/>
            <person name="Zifcakova L."/>
            <person name="Stursova M."/>
            <person name="Spatafora J.W."/>
            <person name="Tedersoo L."/>
            <person name="Vaario L.M."/>
            <person name="Yamada A."/>
            <person name="Yan M."/>
            <person name="Wang P."/>
            <person name="Xu J."/>
            <person name="Bruns T."/>
            <person name="Baldrian P."/>
            <person name="Vilgalys R."/>
            <person name="Dunand C."/>
            <person name="Henrissat B."/>
            <person name="Grigoriev I.V."/>
            <person name="Hibbett D."/>
            <person name="Nagy L.G."/>
            <person name="Martin F.M."/>
        </authorList>
    </citation>
    <scope>NUCLEOTIDE SEQUENCE</scope>
    <source>
        <strain evidence="2">UH-Tt-Lm1</strain>
    </source>
</reference>
<dbReference type="EMBL" id="WIUZ02000020">
    <property type="protein sequence ID" value="KAF9779290.1"/>
    <property type="molecule type" value="Genomic_DNA"/>
</dbReference>
<proteinExistence type="predicted"/>
<feature type="compositionally biased region" description="Basic and acidic residues" evidence="1">
    <location>
        <begin position="53"/>
        <end position="80"/>
    </location>
</feature>
<protein>
    <submittedName>
        <fullName evidence="2">Uncharacterized protein</fullName>
    </submittedName>
</protein>
<feature type="compositionally biased region" description="Basic and acidic residues" evidence="1">
    <location>
        <begin position="31"/>
        <end position="40"/>
    </location>
</feature>
<sequence length="80" mass="9430">MVGPSKLRPTTPNAQKPEVDLHTATPEVENEEHRRHELSEAMKAALSSNFPKSEPDPRKRFREQFRKEADEYYDHDFHNK</sequence>
<evidence type="ECO:0000313" key="2">
    <source>
        <dbReference type="EMBL" id="KAF9779290.1"/>
    </source>
</evidence>
<organism evidence="2 3">
    <name type="scientific">Thelephora terrestris</name>
    <dbReference type="NCBI Taxonomy" id="56493"/>
    <lineage>
        <taxon>Eukaryota</taxon>
        <taxon>Fungi</taxon>
        <taxon>Dikarya</taxon>
        <taxon>Basidiomycota</taxon>
        <taxon>Agaricomycotina</taxon>
        <taxon>Agaricomycetes</taxon>
        <taxon>Thelephorales</taxon>
        <taxon>Thelephoraceae</taxon>
        <taxon>Thelephora</taxon>
    </lineage>
</organism>
<dbReference type="AlphaFoldDB" id="A0A9P6H7J7"/>
<gene>
    <name evidence="2" type="ORF">BJ322DRAFT_1113630</name>
</gene>
<evidence type="ECO:0000313" key="3">
    <source>
        <dbReference type="Proteomes" id="UP000736335"/>
    </source>
</evidence>
<comment type="caution">
    <text evidence="2">The sequence shown here is derived from an EMBL/GenBank/DDBJ whole genome shotgun (WGS) entry which is preliminary data.</text>
</comment>